<proteinExistence type="predicted"/>
<organism evidence="1 2">
    <name type="scientific">Dictyobacter vulcani</name>
    <dbReference type="NCBI Taxonomy" id="2607529"/>
    <lineage>
        <taxon>Bacteria</taxon>
        <taxon>Bacillati</taxon>
        <taxon>Chloroflexota</taxon>
        <taxon>Ktedonobacteria</taxon>
        <taxon>Ktedonobacterales</taxon>
        <taxon>Dictyobacteraceae</taxon>
        <taxon>Dictyobacter</taxon>
    </lineage>
</organism>
<accession>A0A5J4KP57</accession>
<keyword evidence="2" id="KW-1185">Reference proteome</keyword>
<name>A0A5J4KP57_9CHLR</name>
<gene>
    <name evidence="1" type="ORF">KDW_20510</name>
</gene>
<reference evidence="1 2" key="1">
    <citation type="submission" date="2019-10" db="EMBL/GenBank/DDBJ databases">
        <title>Dictyobacter vulcani sp. nov., within the class Ktedonobacteria, isolated from soil of volcanic Mt. Zao.</title>
        <authorList>
            <person name="Zheng Y."/>
            <person name="Wang C.M."/>
            <person name="Sakai Y."/>
            <person name="Abe K."/>
            <person name="Yokota A."/>
            <person name="Yabe S."/>
        </authorList>
    </citation>
    <scope>NUCLEOTIDE SEQUENCE [LARGE SCALE GENOMIC DNA]</scope>
    <source>
        <strain evidence="1 2">W12</strain>
    </source>
</reference>
<sequence>MTRMYYLLSGRRQLLDKIIMPPFIAELTEVVTKHLEAHGISIKPLGENISITLPEGTYQEELLPFVESSRYTVTLPDGYQFTHIQTRWGQSTIMFPLNDLPKEFWDSHQELYRYMRKQ</sequence>
<dbReference type="AlphaFoldDB" id="A0A5J4KP57"/>
<dbReference type="EMBL" id="BKZW01000001">
    <property type="protein sequence ID" value="GER87889.1"/>
    <property type="molecule type" value="Genomic_DNA"/>
</dbReference>
<comment type="caution">
    <text evidence="1">The sequence shown here is derived from an EMBL/GenBank/DDBJ whole genome shotgun (WGS) entry which is preliminary data.</text>
</comment>
<evidence type="ECO:0000313" key="1">
    <source>
        <dbReference type="EMBL" id="GER87889.1"/>
    </source>
</evidence>
<dbReference type="Proteomes" id="UP000326912">
    <property type="component" value="Unassembled WGS sequence"/>
</dbReference>
<evidence type="ECO:0000313" key="2">
    <source>
        <dbReference type="Proteomes" id="UP000326912"/>
    </source>
</evidence>
<protein>
    <submittedName>
        <fullName evidence="1">Uncharacterized protein</fullName>
    </submittedName>
</protein>